<reference evidence="2" key="1">
    <citation type="submission" date="2021-03" db="EMBL/GenBank/DDBJ databases">
        <title>Human Oral Microbial Genomes.</title>
        <authorList>
            <person name="Johnston C.D."/>
            <person name="Chen T."/>
            <person name="Dewhirst F.E."/>
        </authorList>
    </citation>
    <scope>NUCLEOTIDE SEQUENCE</scope>
    <source>
        <strain evidence="2">F0714</strain>
    </source>
</reference>
<dbReference type="RefSeq" id="WP_014847527.1">
    <property type="nucleotide sequence ID" value="NZ_CP040007.1"/>
</dbReference>
<dbReference type="Proteomes" id="UP000677180">
    <property type="component" value="Chromosome"/>
</dbReference>
<name>A0AB37I3Y4_9ACTN</name>
<evidence type="ECO:0000313" key="3">
    <source>
        <dbReference type="Proteomes" id="UP000677180"/>
    </source>
</evidence>
<sequence>MNHQPRHTQTGNHQPDNTPETPPHNYPAGAITAWRQLTGQPPNQPLDPDWHHNFTNCYHGSWPNRSAYIETLVEDIFSQQLETITNTIGIPTDYIRWNYPAIWEDATRCFDIIENEDGVHVFEL</sequence>
<proteinExistence type="predicted"/>
<evidence type="ECO:0000313" key="2">
    <source>
        <dbReference type="EMBL" id="QUC11696.1"/>
    </source>
</evidence>
<dbReference type="AlphaFoldDB" id="A0AB37I3Y4"/>
<feature type="region of interest" description="Disordered" evidence="1">
    <location>
        <begin position="1"/>
        <end position="28"/>
    </location>
</feature>
<gene>
    <name evidence="2" type="ORF">J5A53_03070</name>
</gene>
<protein>
    <submittedName>
        <fullName evidence="2">Uncharacterized protein</fullName>
    </submittedName>
</protein>
<feature type="compositionally biased region" description="Polar residues" evidence="1">
    <location>
        <begin position="7"/>
        <end position="19"/>
    </location>
</feature>
<evidence type="ECO:0000256" key="1">
    <source>
        <dbReference type="SAM" id="MobiDB-lite"/>
    </source>
</evidence>
<organism evidence="2 3">
    <name type="scientific">Arachnia propionica</name>
    <dbReference type="NCBI Taxonomy" id="1750"/>
    <lineage>
        <taxon>Bacteria</taxon>
        <taxon>Bacillati</taxon>
        <taxon>Actinomycetota</taxon>
        <taxon>Actinomycetes</taxon>
        <taxon>Propionibacteriales</taxon>
        <taxon>Propionibacteriaceae</taxon>
        <taxon>Arachnia</taxon>
    </lineage>
</organism>
<accession>A0AB37I3Y4</accession>
<dbReference type="EMBL" id="CP072385">
    <property type="protein sequence ID" value="QUC11696.1"/>
    <property type="molecule type" value="Genomic_DNA"/>
</dbReference>